<proteinExistence type="predicted"/>
<dbReference type="InterPro" id="IPR050708">
    <property type="entry name" value="T6SS_VgrG/RHS"/>
</dbReference>
<dbReference type="KEGG" id="smiz:4412673_00209"/>
<dbReference type="InterPro" id="IPR022385">
    <property type="entry name" value="Rhs_assc_core"/>
</dbReference>
<dbReference type="EMBL" id="LT906468">
    <property type="protein sequence ID" value="SNV37422.1"/>
    <property type="molecule type" value="Genomic_DNA"/>
</dbReference>
<evidence type="ECO:0000313" key="4">
    <source>
        <dbReference type="Proteomes" id="UP000215355"/>
    </source>
</evidence>
<sequence length="1133" mass="125529">MKRLLNLILLGSVSLCSHAQDVDLELSSYNGTATSYSALNSITLKPGFHIPSGKNVHLFVQGSPNVVSGLTASQNYVLTRTFRKPVKVADLSLIRPIGDENRTVQYLDGLGRAVQTVAVMASPTYKDIVQHIEYDGLGRQTRRYLPYAEQSSDNGSFKAAARTNQGNFYKSTRWDAHVAEIDSPFAVTVFDNSPLNRVLQQGAPGLPWQPVAVRGTATTTGRTVVSEYGTNSSVSTTRDTVRLWAVSSGGASAPSLYPTGKLYRTTVKDENWVSSNGRAGTIDEYRDFQDRVVLKRVWETSSKFLDTYYVYDDLGDLRYVVPPGIKGTSIAESSANFAELVYGYRYDDRRRLVEKKVPGKGWEYIVYNRNDQPVLSQDAMQRTRKEWSYTKYDAFGRVTSTGLYINTNTAQVSRAQVQAVVDVHTGPLWETRSGADYPTTTFPTTGTGITVKPLVVNYYDRYDFTGATTLGPPPTGIGRSDKTRTLLTGMRVYREDGSTSLLTINYYDDRARLVQAVSENHLGGTDVVTNSYLFSGEVETSRHVHRASAGGAATTLLTTSSYDHVGRPLQTRKKVNSQVEVVLSNNEYNQIGQLRRKGLHSENNGTNYMTIVDYDYNERGWGKRIASKELAITLNYQDAGTVQYNGNISRQQWRHGSDALSTFSYGYDRLNRLTNGTSSGAPGMSEVLDYDDMGNIKSLNRDGQATTYSYLNSGRSNRLDRLTGGFIGSTPKVYSYDLNGNATVDRLGTAFSYNHLNLPKTASRTGVSVSYGYDALGTKLQKYSDVGGIRTTRDYIRGIEYKKEETGFQVIDLILTEEGYLQNSSGTYIFHYNLTDHLGNVRAVIRKGSTETASVIVQKQDYYPFGKTKAIVTGGINRYLYNGKEKQEELGDQLDYGARFYDAEVGRWNVVDPLADEFENLSPYNYGMNNPILMIDPDGMAPDSTLIGGIIETITVWGNKKASGTFLNIGLFSAANVYGDEGLNKLRPETNFDVLTAYFTYVGKVVTHSQSGKPEGGKVPFKNNMSRSILKFASRVSTQKMTRHIKASAPNNKSYFDKIEDAQSVLDAYNTGNYRLISENVSQNTVVIQVKHVTGTFINVGNPNGLPDLKMPSQKFMIHSTSAPKVVPVNPNK</sequence>
<dbReference type="RefSeq" id="WP_095067824.1">
    <property type="nucleotide sequence ID" value="NZ_LT906468.1"/>
</dbReference>
<feature type="domain" description="DUF6443" evidence="2">
    <location>
        <begin position="79"/>
        <end position="216"/>
    </location>
</feature>
<dbReference type="NCBIfam" id="TIGR03696">
    <property type="entry name" value="Rhs_assc_core"/>
    <property type="match status" value="1"/>
</dbReference>
<dbReference type="Pfam" id="PF20041">
    <property type="entry name" value="DUF6443"/>
    <property type="match status" value="1"/>
</dbReference>
<dbReference type="AlphaFoldDB" id="A0AAJ4X822"/>
<accession>A0AAJ4X822</accession>
<evidence type="ECO:0000256" key="1">
    <source>
        <dbReference type="SAM" id="SignalP"/>
    </source>
</evidence>
<feature type="signal peptide" evidence="1">
    <location>
        <begin position="1"/>
        <end position="19"/>
    </location>
</feature>
<feature type="chain" id="PRO_5042471405" evidence="1">
    <location>
        <begin position="20"/>
        <end position="1133"/>
    </location>
</feature>
<dbReference type="Proteomes" id="UP000215355">
    <property type="component" value="Chromosome 1"/>
</dbReference>
<dbReference type="PANTHER" id="PTHR32305:SF15">
    <property type="entry name" value="PROTEIN RHSA-RELATED"/>
    <property type="match status" value="1"/>
</dbReference>
<protein>
    <submittedName>
        <fullName evidence="3">RHS repeat-associated core domain</fullName>
    </submittedName>
</protein>
<evidence type="ECO:0000259" key="2">
    <source>
        <dbReference type="Pfam" id="PF20041"/>
    </source>
</evidence>
<dbReference type="InterPro" id="IPR045619">
    <property type="entry name" value="DUF6443"/>
</dbReference>
<dbReference type="PANTHER" id="PTHR32305">
    <property type="match status" value="1"/>
</dbReference>
<organism evidence="3 4">
    <name type="scientific">Sphingobacterium mizutaii</name>
    <dbReference type="NCBI Taxonomy" id="1010"/>
    <lineage>
        <taxon>Bacteria</taxon>
        <taxon>Pseudomonadati</taxon>
        <taxon>Bacteroidota</taxon>
        <taxon>Sphingobacteriia</taxon>
        <taxon>Sphingobacteriales</taxon>
        <taxon>Sphingobacteriaceae</taxon>
        <taxon>Sphingobacterium</taxon>
    </lineage>
</organism>
<name>A0AAJ4X822_9SPHI</name>
<gene>
    <name evidence="3" type="ORF">SAMEA4412673_00209</name>
</gene>
<evidence type="ECO:0000313" key="3">
    <source>
        <dbReference type="EMBL" id="SNV37422.1"/>
    </source>
</evidence>
<reference evidence="3 4" key="1">
    <citation type="submission" date="2017-06" db="EMBL/GenBank/DDBJ databases">
        <authorList>
            <consortium name="Pathogen Informatics"/>
        </authorList>
    </citation>
    <scope>NUCLEOTIDE SEQUENCE [LARGE SCALE GENOMIC DNA]</scope>
    <source>
        <strain evidence="3 4">NCTC12149</strain>
    </source>
</reference>
<keyword evidence="1" id="KW-0732">Signal</keyword>
<dbReference type="Gene3D" id="2.180.10.10">
    <property type="entry name" value="RHS repeat-associated core"/>
    <property type="match status" value="1"/>
</dbReference>